<proteinExistence type="inferred from homology"/>
<dbReference type="InterPro" id="IPR037516">
    <property type="entry name" value="Tripartite_DENN"/>
</dbReference>
<reference evidence="4" key="3">
    <citation type="submission" date="2025-09" db="UniProtKB">
        <authorList>
            <consortium name="Ensembl"/>
        </authorList>
    </citation>
    <scope>IDENTIFICATION</scope>
</reference>
<reference evidence="4" key="2">
    <citation type="submission" date="2025-08" db="UniProtKB">
        <authorList>
            <consortium name="Ensembl"/>
        </authorList>
    </citation>
    <scope>IDENTIFICATION</scope>
</reference>
<accession>A0AAR2ISC3</accession>
<dbReference type="GeneTree" id="ENSGT00390000005529"/>
<evidence type="ECO:0000256" key="2">
    <source>
        <dbReference type="SAM" id="MobiDB-lite"/>
    </source>
</evidence>
<dbReference type="Proteomes" id="UP001501920">
    <property type="component" value="Chromosome 21"/>
</dbReference>
<comment type="similarity">
    <text evidence="1">Belongs to the DENND6 family.</text>
</comment>
<evidence type="ECO:0000313" key="5">
    <source>
        <dbReference type="Proteomes" id="UP001501920"/>
    </source>
</evidence>
<dbReference type="PANTHER" id="PTHR13677:SF1">
    <property type="entry name" value="PROTEIN DENND6A"/>
    <property type="match status" value="1"/>
</dbReference>
<sequence>LLLPSPSQCSEHSEDRELRVSPAEEMPADGPGEEEPEQLLLPWDRFSAWLHCICVVGFDLELGQAVEKTSICYLSFPDSNSGCLGDTQFCFRFRQAAGRKSSLGCFLDHFDRDAPVCLKKDQGHFYGYVYFRQVRDKSLKRGYFQKSLVLISKRPYVAFFHSLLKLIAPEYFEKQEPCLEAACNDIDRWSTPSPGKILTLPIMGVVMKVLRIPTCYDKPGTSQLVLSTPSDSLVSIVLPTIHEVDLFRCFYPVFFHIQMLWELVLLGEALVVMAPSPAESSDTVLALVSCVAPLRYCSDFRPYFTIHDSEFKEYTTRTQAPPSVILGVTNPFFAKTLQHWPHIIRIGDMKQTGEMAKQMKVKKLKNLKTLDSKPGVYTAYKPFLNKDEEIIKQLQKGVQQKRPSAAQNAILRRYFLELTQSFIIPLERYVASLMPLQKSICPWKSPPQLKPFVQDEFMKTLEKAGPQLTSRLKGDWIGLYRQFLKSPNFDGWFRNRRKEMTQKLEALHLEALCDEDLQLRIQKHTEVETVDLVLKLKDKLTQAEREQLPVRAGTLAKLQTHIESVILTLPEDLQGILHKPVSP</sequence>
<dbReference type="AlphaFoldDB" id="A0AAR2ISC3"/>
<name>A0AAR2ISC3_PYGNA</name>
<dbReference type="PANTHER" id="PTHR13677">
    <property type="entry name" value="LD41638P"/>
    <property type="match status" value="1"/>
</dbReference>
<dbReference type="GO" id="GO:0055037">
    <property type="term" value="C:recycling endosome"/>
    <property type="evidence" value="ECO:0007669"/>
    <property type="project" value="TreeGrafter"/>
</dbReference>
<dbReference type="GO" id="GO:0005085">
    <property type="term" value="F:guanyl-nucleotide exchange factor activity"/>
    <property type="evidence" value="ECO:0007669"/>
    <property type="project" value="InterPro"/>
</dbReference>
<dbReference type="Ensembl" id="ENSPNAT00000044516.1">
    <property type="protein sequence ID" value="ENSPNAP00000040927.1"/>
    <property type="gene ID" value="ENSPNAG00000004798.2"/>
</dbReference>
<feature type="region of interest" description="Disordered" evidence="2">
    <location>
        <begin position="1"/>
        <end position="35"/>
    </location>
</feature>
<protein>
    <recommendedName>
        <fullName evidence="3">UDENN domain-containing protein</fullName>
    </recommendedName>
</protein>
<dbReference type="PROSITE" id="PS50211">
    <property type="entry name" value="DENN"/>
    <property type="match status" value="1"/>
</dbReference>
<keyword evidence="5" id="KW-1185">Reference proteome</keyword>
<evidence type="ECO:0000259" key="3">
    <source>
        <dbReference type="PROSITE" id="PS50211"/>
    </source>
</evidence>
<reference evidence="4 5" key="1">
    <citation type="submission" date="2020-10" db="EMBL/GenBank/DDBJ databases">
        <title>Pygocentrus nattereri (red-bellied piranha) genome, fPygNat1, primary haplotype.</title>
        <authorList>
            <person name="Myers G."/>
            <person name="Meyer A."/>
            <person name="Karagic N."/>
            <person name="Pippel M."/>
            <person name="Winkler S."/>
            <person name="Tracey A."/>
            <person name="Wood J."/>
            <person name="Formenti G."/>
            <person name="Howe K."/>
            <person name="Fedrigo O."/>
            <person name="Jarvis E.D."/>
        </authorList>
    </citation>
    <scope>NUCLEOTIDE SEQUENCE [LARGE SCALE GENOMIC DNA]</scope>
</reference>
<evidence type="ECO:0000256" key="1">
    <source>
        <dbReference type="ARBA" id="ARBA00007159"/>
    </source>
</evidence>
<feature type="domain" description="UDENN" evidence="3">
    <location>
        <begin position="51"/>
        <end position="503"/>
    </location>
</feature>
<evidence type="ECO:0000313" key="4">
    <source>
        <dbReference type="Ensembl" id="ENSPNAP00000040927.1"/>
    </source>
</evidence>
<organism evidence="4 5">
    <name type="scientific">Pygocentrus nattereri</name>
    <name type="common">Red-bellied piranha</name>
    <dbReference type="NCBI Taxonomy" id="42514"/>
    <lineage>
        <taxon>Eukaryota</taxon>
        <taxon>Metazoa</taxon>
        <taxon>Chordata</taxon>
        <taxon>Craniata</taxon>
        <taxon>Vertebrata</taxon>
        <taxon>Euteleostomi</taxon>
        <taxon>Actinopterygii</taxon>
        <taxon>Neopterygii</taxon>
        <taxon>Teleostei</taxon>
        <taxon>Ostariophysi</taxon>
        <taxon>Characiformes</taxon>
        <taxon>Characoidei</taxon>
        <taxon>Pygocentrus</taxon>
    </lineage>
</organism>
<feature type="compositionally biased region" description="Polar residues" evidence="2">
    <location>
        <begin position="1"/>
        <end position="10"/>
    </location>
</feature>
<dbReference type="InterPro" id="IPR024224">
    <property type="entry name" value="DENND6"/>
</dbReference>